<protein>
    <submittedName>
        <fullName evidence="5">AraC family transcriptional regulator</fullName>
    </submittedName>
</protein>
<dbReference type="GO" id="GO:0043565">
    <property type="term" value="F:sequence-specific DNA binding"/>
    <property type="evidence" value="ECO:0007669"/>
    <property type="project" value="InterPro"/>
</dbReference>
<dbReference type="Pfam" id="PF12852">
    <property type="entry name" value="Cupin_6"/>
    <property type="match status" value="1"/>
</dbReference>
<evidence type="ECO:0000256" key="2">
    <source>
        <dbReference type="ARBA" id="ARBA00023125"/>
    </source>
</evidence>
<dbReference type="InterPro" id="IPR018062">
    <property type="entry name" value="HTH_AraC-typ_CS"/>
</dbReference>
<dbReference type="SUPFAM" id="SSF46689">
    <property type="entry name" value="Homeodomain-like"/>
    <property type="match status" value="2"/>
</dbReference>
<name>A0A158GEE9_CABSO</name>
<dbReference type="AlphaFoldDB" id="A0A158GEE9"/>
<accession>A0A158GEE9</accession>
<dbReference type="SMART" id="SM00342">
    <property type="entry name" value="HTH_ARAC"/>
    <property type="match status" value="1"/>
</dbReference>
<reference evidence="5 6" key="1">
    <citation type="submission" date="2016-01" db="EMBL/GenBank/DDBJ databases">
        <authorList>
            <person name="Oliw E.H."/>
        </authorList>
    </citation>
    <scope>NUCLEOTIDE SEQUENCE [LARGE SCALE GENOMIC DNA]</scope>
    <source>
        <strain evidence="5">LMG 22029</strain>
    </source>
</reference>
<dbReference type="Gene3D" id="1.10.10.60">
    <property type="entry name" value="Homeodomain-like"/>
    <property type="match status" value="2"/>
</dbReference>
<evidence type="ECO:0000313" key="6">
    <source>
        <dbReference type="Proteomes" id="UP000054893"/>
    </source>
</evidence>
<dbReference type="InterPro" id="IPR018060">
    <property type="entry name" value="HTH_AraC"/>
</dbReference>
<evidence type="ECO:0000259" key="4">
    <source>
        <dbReference type="PROSITE" id="PS01124"/>
    </source>
</evidence>
<keyword evidence="3" id="KW-0804">Transcription</keyword>
<dbReference type="PROSITE" id="PS01124">
    <property type="entry name" value="HTH_ARAC_FAMILY_2"/>
    <property type="match status" value="1"/>
</dbReference>
<keyword evidence="2" id="KW-0238">DNA-binding</keyword>
<dbReference type="EMBL" id="FCOC02000006">
    <property type="protein sequence ID" value="SAL30392.1"/>
    <property type="molecule type" value="Genomic_DNA"/>
</dbReference>
<evidence type="ECO:0000313" key="5">
    <source>
        <dbReference type="EMBL" id="SAL30392.1"/>
    </source>
</evidence>
<sequence length="320" mass="34632">MRHRSNLSADPLSDLLDVLQARCELSGQLIAGGAWAHRFDNLDAIKFNAATAGACWYFIDGMSEPAPFETGDVLITNGTRTLTLASAPALIASASTTPIAQDDEGHYRLGEGDDFAMLGGLTQVDTDWQALLLNGLPPFIHIVGAMQEASPIALLLAQLVAEMRPGSRPGRSVVVAGLAQLLFVQTLRAYLAHAPQRDEGWLKGFGDHRLAVALGCIHGDPARNWNLDELAKEAGMSRTSFAVRFRDMMGVPPLAYLTQWRMQLARREIRAGVSVAQAAARVGYASESAFRSAFKRVTDMAPGEYRQTLGRKVAELSKIS</sequence>
<proteinExistence type="predicted"/>
<feature type="domain" description="HTH araC/xylS-type" evidence="4">
    <location>
        <begin position="211"/>
        <end position="308"/>
    </location>
</feature>
<dbReference type="GO" id="GO:0003700">
    <property type="term" value="F:DNA-binding transcription factor activity"/>
    <property type="evidence" value="ECO:0007669"/>
    <property type="project" value="InterPro"/>
</dbReference>
<dbReference type="Proteomes" id="UP000054893">
    <property type="component" value="Unassembled WGS sequence"/>
</dbReference>
<dbReference type="InterPro" id="IPR009057">
    <property type="entry name" value="Homeodomain-like_sf"/>
</dbReference>
<dbReference type="Pfam" id="PF12833">
    <property type="entry name" value="HTH_18"/>
    <property type="match status" value="1"/>
</dbReference>
<evidence type="ECO:0000256" key="3">
    <source>
        <dbReference type="ARBA" id="ARBA00023163"/>
    </source>
</evidence>
<dbReference type="PROSITE" id="PS00041">
    <property type="entry name" value="HTH_ARAC_FAMILY_1"/>
    <property type="match status" value="1"/>
</dbReference>
<dbReference type="InterPro" id="IPR050204">
    <property type="entry name" value="AraC_XylS_family_regulators"/>
</dbReference>
<keyword evidence="1" id="KW-0805">Transcription regulation</keyword>
<dbReference type="RefSeq" id="WP_060819537.1">
    <property type="nucleotide sequence ID" value="NZ_FCOC02000006.1"/>
</dbReference>
<organism evidence="5 6">
    <name type="scientific">Caballeronia sordidicola</name>
    <name type="common">Burkholderia sordidicola</name>
    <dbReference type="NCBI Taxonomy" id="196367"/>
    <lineage>
        <taxon>Bacteria</taxon>
        <taxon>Pseudomonadati</taxon>
        <taxon>Pseudomonadota</taxon>
        <taxon>Betaproteobacteria</taxon>
        <taxon>Burkholderiales</taxon>
        <taxon>Burkholderiaceae</taxon>
        <taxon>Caballeronia</taxon>
    </lineage>
</organism>
<gene>
    <name evidence="5" type="ORF">AWB64_02679</name>
</gene>
<evidence type="ECO:0000256" key="1">
    <source>
        <dbReference type="ARBA" id="ARBA00023015"/>
    </source>
</evidence>
<dbReference type="PANTHER" id="PTHR46796">
    <property type="entry name" value="HTH-TYPE TRANSCRIPTIONAL ACTIVATOR RHAS-RELATED"/>
    <property type="match status" value="1"/>
</dbReference>
<dbReference type="PANTHER" id="PTHR46796:SF7">
    <property type="entry name" value="ARAC FAMILY TRANSCRIPTIONAL REGULATOR"/>
    <property type="match status" value="1"/>
</dbReference>
<dbReference type="InterPro" id="IPR032783">
    <property type="entry name" value="AraC_lig"/>
</dbReference>